<dbReference type="InterPro" id="IPR036010">
    <property type="entry name" value="2Fe-2S_ferredoxin-like_sf"/>
</dbReference>
<dbReference type="Pfam" id="PF00111">
    <property type="entry name" value="Fer2"/>
    <property type="match status" value="1"/>
</dbReference>
<evidence type="ECO:0000256" key="1">
    <source>
        <dbReference type="ARBA" id="ARBA00004229"/>
    </source>
</evidence>
<dbReference type="InterPro" id="IPR012675">
    <property type="entry name" value="Beta-grasp_dom_sf"/>
</dbReference>
<dbReference type="CDD" id="cd00207">
    <property type="entry name" value="fer2"/>
    <property type="match status" value="1"/>
</dbReference>
<dbReference type="PROSITE" id="PS00197">
    <property type="entry name" value="2FE2S_FER_1"/>
    <property type="match status" value="1"/>
</dbReference>
<proteinExistence type="inferred from homology"/>
<feature type="domain" description="2Fe-2S ferredoxin-type" evidence="10">
    <location>
        <begin position="56"/>
        <end position="130"/>
    </location>
</feature>
<keyword evidence="3" id="KW-0813">Transport</keyword>
<evidence type="ECO:0000313" key="12">
    <source>
        <dbReference type="Proteomes" id="UP000436088"/>
    </source>
</evidence>
<keyword evidence="5" id="KW-0479">Metal-binding</keyword>
<dbReference type="InterPro" id="IPR006058">
    <property type="entry name" value="2Fe2S_fd_BS"/>
</dbReference>
<protein>
    <recommendedName>
        <fullName evidence="10">2Fe-2S ferredoxin-type domain-containing protein</fullName>
    </recommendedName>
</protein>
<comment type="similarity">
    <text evidence="2">Belongs to the 2Fe2S plant-type ferredoxin family.</text>
</comment>
<keyword evidence="7" id="KW-0408">Iron</keyword>
<evidence type="ECO:0000256" key="9">
    <source>
        <dbReference type="ARBA" id="ARBA00034078"/>
    </source>
</evidence>
<dbReference type="PANTHER" id="PTHR43112">
    <property type="entry name" value="FERREDOXIN"/>
    <property type="match status" value="1"/>
</dbReference>
<evidence type="ECO:0000256" key="8">
    <source>
        <dbReference type="ARBA" id="ARBA00023014"/>
    </source>
</evidence>
<evidence type="ECO:0000256" key="3">
    <source>
        <dbReference type="ARBA" id="ARBA00022448"/>
    </source>
</evidence>
<dbReference type="SUPFAM" id="SSF54292">
    <property type="entry name" value="2Fe-2S ferredoxin-like"/>
    <property type="match status" value="1"/>
</dbReference>
<dbReference type="PANTHER" id="PTHR43112:SF44">
    <property type="entry name" value="FERREDOXIN"/>
    <property type="match status" value="1"/>
</dbReference>
<dbReference type="GO" id="GO:0009507">
    <property type="term" value="C:chloroplast"/>
    <property type="evidence" value="ECO:0007669"/>
    <property type="project" value="UniProtKB-SubCell"/>
</dbReference>
<evidence type="ECO:0000256" key="4">
    <source>
        <dbReference type="ARBA" id="ARBA00022714"/>
    </source>
</evidence>
<dbReference type="PROSITE" id="PS51085">
    <property type="entry name" value="2FE2S_FER_2"/>
    <property type="match status" value="1"/>
</dbReference>
<evidence type="ECO:0000256" key="7">
    <source>
        <dbReference type="ARBA" id="ARBA00023004"/>
    </source>
</evidence>
<dbReference type="InterPro" id="IPR001041">
    <property type="entry name" value="2Fe-2S_ferredoxin-type"/>
</dbReference>
<keyword evidence="6" id="KW-0249">Electron transport</keyword>
<sequence length="130" mass="13912">MTTTKIISHCLVRASIPNRFFSAIVTVPTSLGFANNVSKPVGLKCSSKHRTPMAAYKIKLVGLDGVMDEFEAPRDEYILDAAENAEVALLHDCRAGICAACVGKIVSGSMDQPDATLLDEKQIANGYLLA</sequence>
<comment type="caution">
    <text evidence="11">The sequence shown here is derived from an EMBL/GenBank/DDBJ whole genome shotgun (WGS) entry which is preliminary data.</text>
</comment>
<gene>
    <name evidence="11" type="ORF">F3Y22_tig00111779pilonHSYRG00295</name>
</gene>
<dbReference type="Proteomes" id="UP000436088">
    <property type="component" value="Unassembled WGS sequence"/>
</dbReference>
<reference evidence="11" key="1">
    <citation type="submission" date="2019-09" db="EMBL/GenBank/DDBJ databases">
        <title>Draft genome information of white flower Hibiscus syriacus.</title>
        <authorList>
            <person name="Kim Y.-M."/>
        </authorList>
    </citation>
    <scope>NUCLEOTIDE SEQUENCE [LARGE SCALE GENOMIC DNA]</scope>
    <source>
        <strain evidence="11">YM2019G1</strain>
    </source>
</reference>
<dbReference type="EMBL" id="VEPZ02001425">
    <property type="protein sequence ID" value="KAE8673660.1"/>
    <property type="molecule type" value="Genomic_DNA"/>
</dbReference>
<dbReference type="GO" id="GO:0051537">
    <property type="term" value="F:2 iron, 2 sulfur cluster binding"/>
    <property type="evidence" value="ECO:0007669"/>
    <property type="project" value="UniProtKB-KW"/>
</dbReference>
<keyword evidence="12" id="KW-1185">Reference proteome</keyword>
<dbReference type="Gene3D" id="3.10.20.30">
    <property type="match status" value="1"/>
</dbReference>
<evidence type="ECO:0000313" key="11">
    <source>
        <dbReference type="EMBL" id="KAE8673660.1"/>
    </source>
</evidence>
<name>A0A6A2XUS1_HIBSY</name>
<evidence type="ECO:0000256" key="2">
    <source>
        <dbReference type="ARBA" id="ARBA00007874"/>
    </source>
</evidence>
<dbReference type="OrthoDB" id="1885901at2759"/>
<keyword evidence="8" id="KW-0411">Iron-sulfur</keyword>
<evidence type="ECO:0000256" key="6">
    <source>
        <dbReference type="ARBA" id="ARBA00022982"/>
    </source>
</evidence>
<dbReference type="GO" id="GO:0046872">
    <property type="term" value="F:metal ion binding"/>
    <property type="evidence" value="ECO:0007669"/>
    <property type="project" value="UniProtKB-KW"/>
</dbReference>
<comment type="subcellular location">
    <subcellularLocation>
        <location evidence="1">Plastid</location>
        <location evidence="1">Chloroplast</location>
    </subcellularLocation>
</comment>
<accession>A0A6A2XUS1</accession>
<dbReference type="AlphaFoldDB" id="A0A6A2XUS1"/>
<evidence type="ECO:0000259" key="10">
    <source>
        <dbReference type="PROSITE" id="PS51085"/>
    </source>
</evidence>
<organism evidence="11 12">
    <name type="scientific">Hibiscus syriacus</name>
    <name type="common">Rose of Sharon</name>
    <dbReference type="NCBI Taxonomy" id="106335"/>
    <lineage>
        <taxon>Eukaryota</taxon>
        <taxon>Viridiplantae</taxon>
        <taxon>Streptophyta</taxon>
        <taxon>Embryophyta</taxon>
        <taxon>Tracheophyta</taxon>
        <taxon>Spermatophyta</taxon>
        <taxon>Magnoliopsida</taxon>
        <taxon>eudicotyledons</taxon>
        <taxon>Gunneridae</taxon>
        <taxon>Pentapetalae</taxon>
        <taxon>rosids</taxon>
        <taxon>malvids</taxon>
        <taxon>Malvales</taxon>
        <taxon>Malvaceae</taxon>
        <taxon>Malvoideae</taxon>
        <taxon>Hibiscus</taxon>
    </lineage>
</organism>
<keyword evidence="4" id="KW-0001">2Fe-2S</keyword>
<comment type="cofactor">
    <cofactor evidence="9">
        <name>[2Fe-2S] cluster</name>
        <dbReference type="ChEBI" id="CHEBI:190135"/>
    </cofactor>
</comment>
<evidence type="ECO:0000256" key="5">
    <source>
        <dbReference type="ARBA" id="ARBA00022723"/>
    </source>
</evidence>